<evidence type="ECO:0000259" key="1">
    <source>
        <dbReference type="Pfam" id="PF17107"/>
    </source>
</evidence>
<accession>A0A9P5ITC7</accession>
<keyword evidence="3" id="KW-1185">Reference proteome</keyword>
<feature type="domain" description="NACHT-NTPase and P-loop NTPases N-terminal" evidence="1">
    <location>
        <begin position="7"/>
        <end position="125"/>
    </location>
</feature>
<organism evidence="2 3">
    <name type="scientific">Botrytis byssoidea</name>
    <dbReference type="NCBI Taxonomy" id="139641"/>
    <lineage>
        <taxon>Eukaryota</taxon>
        <taxon>Fungi</taxon>
        <taxon>Dikarya</taxon>
        <taxon>Ascomycota</taxon>
        <taxon>Pezizomycotina</taxon>
        <taxon>Leotiomycetes</taxon>
        <taxon>Helotiales</taxon>
        <taxon>Sclerotiniaceae</taxon>
        <taxon>Botrytis</taxon>
    </lineage>
</organism>
<dbReference type="Proteomes" id="UP000710849">
    <property type="component" value="Unassembled WGS sequence"/>
</dbReference>
<dbReference type="AlphaFoldDB" id="A0A9P5ITC7"/>
<dbReference type="EMBL" id="RCSW01000006">
    <property type="protein sequence ID" value="KAF7948069.1"/>
    <property type="molecule type" value="Genomic_DNA"/>
</dbReference>
<evidence type="ECO:0000313" key="3">
    <source>
        <dbReference type="Proteomes" id="UP000710849"/>
    </source>
</evidence>
<name>A0A9P5ITC7_9HELO</name>
<dbReference type="RefSeq" id="XP_038734601.1">
    <property type="nucleotide sequence ID" value="XM_038873992.1"/>
</dbReference>
<evidence type="ECO:0000313" key="2">
    <source>
        <dbReference type="EMBL" id="KAF7948069.1"/>
    </source>
</evidence>
<reference evidence="2 3" key="1">
    <citation type="journal article" date="2020" name="Genome Biol. Evol.">
        <title>Comparative genomics of Sclerotiniaceae.</title>
        <authorList>
            <person name="Valero Jimenez C.A."/>
            <person name="Steentjes M."/>
            <person name="Scholten O.E."/>
            <person name="Van Kan J.A.L."/>
        </authorList>
    </citation>
    <scope>NUCLEOTIDE SEQUENCE [LARGE SCALE GENOMIC DNA]</scope>
    <source>
        <strain evidence="2 3">MUCL 94</strain>
    </source>
</reference>
<sequence>MEVLAGVSSVLSVLDFAIQLADGIKKACALWESLQEAPREVQMTCKDLRAISNVLDDIQLEENQFMHHSDSIVEALELCSEVLESLNHLSQKIVFANTDTNLLSKRWRAMKAVIKMDKLQELQSRLNGVKLTLVLARQNSSQLLSMQTYKSQQQLMNMVDGIKLDLQGLASKTVVITSRDPPDSKVHFDALKVEARALARTIKNPVMRLGFERAIDLAFSTLSNSAERSLRRKSAVLDNV</sequence>
<dbReference type="GeneID" id="62147069"/>
<protein>
    <recommendedName>
        <fullName evidence="1">NACHT-NTPase and P-loop NTPases N-terminal domain-containing protein</fullName>
    </recommendedName>
</protein>
<dbReference type="InterPro" id="IPR031352">
    <property type="entry name" value="SesA"/>
</dbReference>
<comment type="caution">
    <text evidence="2">The sequence shown here is derived from an EMBL/GenBank/DDBJ whole genome shotgun (WGS) entry which is preliminary data.</text>
</comment>
<gene>
    <name evidence="2" type="ORF">EAE97_003480</name>
</gene>
<proteinExistence type="predicted"/>
<dbReference type="Pfam" id="PF17107">
    <property type="entry name" value="SesA"/>
    <property type="match status" value="1"/>
</dbReference>